<keyword evidence="2" id="KW-1185">Reference proteome</keyword>
<organism evidence="1 2">
    <name type="scientific">Gossypium arboreum</name>
    <name type="common">Tree cotton</name>
    <name type="synonym">Gossypium nanking</name>
    <dbReference type="NCBI Taxonomy" id="29729"/>
    <lineage>
        <taxon>Eukaryota</taxon>
        <taxon>Viridiplantae</taxon>
        <taxon>Streptophyta</taxon>
        <taxon>Embryophyta</taxon>
        <taxon>Tracheophyta</taxon>
        <taxon>Spermatophyta</taxon>
        <taxon>Magnoliopsida</taxon>
        <taxon>eudicotyledons</taxon>
        <taxon>Gunneridae</taxon>
        <taxon>Pentapetalae</taxon>
        <taxon>rosids</taxon>
        <taxon>malvids</taxon>
        <taxon>Malvales</taxon>
        <taxon>Malvaceae</taxon>
        <taxon>Malvoideae</taxon>
        <taxon>Gossypium</taxon>
    </lineage>
</organism>
<dbReference type="Proteomes" id="UP000032142">
    <property type="component" value="Unassembled WGS sequence"/>
</dbReference>
<dbReference type="AlphaFoldDB" id="A0A0B0MXD4"/>
<protein>
    <submittedName>
        <fullName evidence="1">Uncharacterized protein</fullName>
    </submittedName>
</protein>
<gene>
    <name evidence="1" type="ORF">F383_31000</name>
</gene>
<comment type="caution">
    <text evidence="1">The sequence shown here is derived from an EMBL/GenBank/DDBJ whole genome shotgun (WGS) entry which is preliminary data.</text>
</comment>
<reference evidence="2" key="1">
    <citation type="submission" date="2014-09" db="EMBL/GenBank/DDBJ databases">
        <authorList>
            <person name="Mudge J."/>
            <person name="Ramaraj T."/>
            <person name="Lindquist I.E."/>
            <person name="Bharti A.K."/>
            <person name="Sundararajan A."/>
            <person name="Cameron C.T."/>
            <person name="Woodward J.E."/>
            <person name="May G.D."/>
            <person name="Brubaker C."/>
            <person name="Broadhvest J."/>
            <person name="Wilkins T.A."/>
        </authorList>
    </citation>
    <scope>NUCLEOTIDE SEQUENCE</scope>
    <source>
        <strain evidence="2">cv. AKA8401</strain>
    </source>
</reference>
<sequence>MISILGIITEFFCKFSYNLHLFNCNEL</sequence>
<dbReference type="EMBL" id="JRRC01429874">
    <property type="protein sequence ID" value="KHG05420.1"/>
    <property type="molecule type" value="Genomic_DNA"/>
</dbReference>
<accession>A0A0B0MXD4</accession>
<evidence type="ECO:0000313" key="1">
    <source>
        <dbReference type="EMBL" id="KHG05420.1"/>
    </source>
</evidence>
<evidence type="ECO:0000313" key="2">
    <source>
        <dbReference type="Proteomes" id="UP000032142"/>
    </source>
</evidence>
<proteinExistence type="predicted"/>
<name>A0A0B0MXD4_GOSAR</name>